<organism evidence="2 3">
    <name type="scientific">Cupriavidus lacunae</name>
    <dbReference type="NCBI Taxonomy" id="2666307"/>
    <lineage>
        <taxon>Bacteria</taxon>
        <taxon>Pseudomonadati</taxon>
        <taxon>Pseudomonadota</taxon>
        <taxon>Betaproteobacteria</taxon>
        <taxon>Burkholderiales</taxon>
        <taxon>Burkholderiaceae</taxon>
        <taxon>Cupriavidus</taxon>
    </lineage>
</organism>
<evidence type="ECO:0000313" key="2">
    <source>
        <dbReference type="EMBL" id="RDK04874.1"/>
    </source>
</evidence>
<accession>A0A370NH08</accession>
<dbReference type="InterPro" id="IPR018904">
    <property type="entry name" value="UPF0574"/>
</dbReference>
<dbReference type="EMBL" id="QKWJ01000132">
    <property type="protein sequence ID" value="RDK04874.1"/>
    <property type="molecule type" value="Genomic_DNA"/>
</dbReference>
<comment type="caution">
    <text evidence="2">The sequence shown here is derived from an EMBL/GenBank/DDBJ whole genome shotgun (WGS) entry which is preliminary data.</text>
</comment>
<name>A0A370NH08_9BURK</name>
<protein>
    <submittedName>
        <fullName evidence="2">Uncharacterized protein</fullName>
    </submittedName>
</protein>
<dbReference type="Proteomes" id="UP000255165">
    <property type="component" value="Unassembled WGS sequence"/>
</dbReference>
<reference evidence="3" key="1">
    <citation type="submission" date="2018-06" db="EMBL/GenBank/DDBJ databases">
        <authorList>
            <person name="Feng T."/>
            <person name="Jeon C.O."/>
        </authorList>
    </citation>
    <scope>NUCLEOTIDE SEQUENCE [LARGE SCALE GENOMIC DNA]</scope>
    <source>
        <strain evidence="3">S23</strain>
    </source>
</reference>
<dbReference type="AlphaFoldDB" id="A0A370NH08"/>
<evidence type="ECO:0000256" key="1">
    <source>
        <dbReference type="SAM" id="MobiDB-lite"/>
    </source>
</evidence>
<feature type="region of interest" description="Disordered" evidence="1">
    <location>
        <begin position="1"/>
        <end position="22"/>
    </location>
</feature>
<dbReference type="Pfam" id="PF10631">
    <property type="entry name" value="DUF2477"/>
    <property type="match status" value="1"/>
</dbReference>
<gene>
    <name evidence="2" type="ORF">DN412_40215</name>
</gene>
<evidence type="ECO:0000313" key="3">
    <source>
        <dbReference type="Proteomes" id="UP000255165"/>
    </source>
</evidence>
<proteinExistence type="predicted"/>
<keyword evidence="3" id="KW-1185">Reference proteome</keyword>
<sequence length="46" mass="4531">MLRSATAPGAGRRKNGRGDDAAHAGCACCTAVKCCNAAPVSGNQLV</sequence>